<dbReference type="GO" id="GO:0003676">
    <property type="term" value="F:nucleic acid binding"/>
    <property type="evidence" value="ECO:0007669"/>
    <property type="project" value="InterPro"/>
</dbReference>
<sequence length="122" mass="14239">MNWVTAPPPSGDRSYETCFVIVDRYRKTPIFLPCHKDETSIHTSLLLGNIFISLNVLFENIISYRDPKFTSALWTNPHRLFWTKLSFFTAYHLQTGGLADRMIPTPEDIRRRVLAYGLEFKD</sequence>
<organism evidence="1 2">
    <name type="scientific">Austropuccinia psidii MF-1</name>
    <dbReference type="NCBI Taxonomy" id="1389203"/>
    <lineage>
        <taxon>Eukaryota</taxon>
        <taxon>Fungi</taxon>
        <taxon>Dikarya</taxon>
        <taxon>Basidiomycota</taxon>
        <taxon>Pucciniomycotina</taxon>
        <taxon>Pucciniomycetes</taxon>
        <taxon>Pucciniales</taxon>
        <taxon>Sphaerophragmiaceae</taxon>
        <taxon>Austropuccinia</taxon>
    </lineage>
</organism>
<evidence type="ECO:0000313" key="1">
    <source>
        <dbReference type="EMBL" id="MBW0472274.1"/>
    </source>
</evidence>
<dbReference type="InterPro" id="IPR036397">
    <property type="entry name" value="RNaseH_sf"/>
</dbReference>
<gene>
    <name evidence="1" type="ORF">O181_011989</name>
</gene>
<dbReference type="AlphaFoldDB" id="A0A9Q3BTU1"/>
<name>A0A9Q3BTU1_9BASI</name>
<dbReference type="InterPro" id="IPR012337">
    <property type="entry name" value="RNaseH-like_sf"/>
</dbReference>
<accession>A0A9Q3BTU1</accession>
<reference evidence="1" key="1">
    <citation type="submission" date="2021-03" db="EMBL/GenBank/DDBJ databases">
        <title>Draft genome sequence of rust myrtle Austropuccinia psidii MF-1, a brazilian biotype.</title>
        <authorList>
            <person name="Quecine M.C."/>
            <person name="Pachon D.M.R."/>
            <person name="Bonatelli M.L."/>
            <person name="Correr F.H."/>
            <person name="Franceschini L.M."/>
            <person name="Leite T.F."/>
            <person name="Margarido G.R.A."/>
            <person name="Almeida C.A."/>
            <person name="Ferrarezi J.A."/>
            <person name="Labate C.A."/>
        </authorList>
    </citation>
    <scope>NUCLEOTIDE SEQUENCE</scope>
    <source>
        <strain evidence="1">MF-1</strain>
    </source>
</reference>
<dbReference type="Gene3D" id="3.30.420.10">
    <property type="entry name" value="Ribonuclease H-like superfamily/Ribonuclease H"/>
    <property type="match status" value="1"/>
</dbReference>
<comment type="caution">
    <text evidence="1">The sequence shown here is derived from an EMBL/GenBank/DDBJ whole genome shotgun (WGS) entry which is preliminary data.</text>
</comment>
<protein>
    <submittedName>
        <fullName evidence="1">Uncharacterized protein</fullName>
    </submittedName>
</protein>
<dbReference type="Proteomes" id="UP000765509">
    <property type="component" value="Unassembled WGS sequence"/>
</dbReference>
<proteinExistence type="predicted"/>
<keyword evidence="2" id="KW-1185">Reference proteome</keyword>
<dbReference type="EMBL" id="AVOT02003031">
    <property type="protein sequence ID" value="MBW0472274.1"/>
    <property type="molecule type" value="Genomic_DNA"/>
</dbReference>
<dbReference type="OrthoDB" id="2273864at2759"/>
<dbReference type="SUPFAM" id="SSF53098">
    <property type="entry name" value="Ribonuclease H-like"/>
    <property type="match status" value="1"/>
</dbReference>
<evidence type="ECO:0000313" key="2">
    <source>
        <dbReference type="Proteomes" id="UP000765509"/>
    </source>
</evidence>